<feature type="coiled-coil region" evidence="3">
    <location>
        <begin position="34"/>
        <end position="77"/>
    </location>
</feature>
<dbReference type="Pfam" id="PF25944">
    <property type="entry name" value="Beta-barrel_RND"/>
    <property type="match status" value="1"/>
</dbReference>
<feature type="domain" description="Multidrug resistance protein MdtA-like barrel-sandwich hybrid" evidence="5">
    <location>
        <begin position="1"/>
        <end position="176"/>
    </location>
</feature>
<dbReference type="AlphaFoldDB" id="A0A537J498"/>
<dbReference type="Gene3D" id="2.40.50.100">
    <property type="match status" value="2"/>
</dbReference>
<dbReference type="Pfam" id="PF25876">
    <property type="entry name" value="HH_MFP_RND"/>
    <property type="match status" value="1"/>
</dbReference>
<keyword evidence="3" id="KW-0175">Coiled coil</keyword>
<evidence type="ECO:0000259" key="6">
    <source>
        <dbReference type="Pfam" id="PF25944"/>
    </source>
</evidence>
<dbReference type="SUPFAM" id="SSF111369">
    <property type="entry name" value="HlyD-like secretion proteins"/>
    <property type="match status" value="2"/>
</dbReference>
<evidence type="ECO:0000256" key="3">
    <source>
        <dbReference type="SAM" id="Coils"/>
    </source>
</evidence>
<dbReference type="GO" id="GO:0022857">
    <property type="term" value="F:transmembrane transporter activity"/>
    <property type="evidence" value="ECO:0007669"/>
    <property type="project" value="InterPro"/>
</dbReference>
<feature type="domain" description="Multidrug resistance protein MdtA-like beta-barrel" evidence="6">
    <location>
        <begin position="186"/>
        <end position="275"/>
    </location>
</feature>
<dbReference type="Gene3D" id="1.10.287.470">
    <property type="entry name" value="Helix hairpin bin"/>
    <property type="match status" value="3"/>
</dbReference>
<proteinExistence type="inferred from homology"/>
<comment type="caution">
    <text evidence="8">The sequence shown here is derived from an EMBL/GenBank/DDBJ whole genome shotgun (WGS) entry which is preliminary data.</text>
</comment>
<feature type="domain" description="Multidrug resistance protein MdtA-like C-terminal permuted SH3" evidence="7">
    <location>
        <begin position="282"/>
        <end position="343"/>
    </location>
</feature>
<dbReference type="Proteomes" id="UP000320048">
    <property type="component" value="Unassembled WGS sequence"/>
</dbReference>
<feature type="non-terminal residue" evidence="8">
    <location>
        <position position="1"/>
    </location>
</feature>
<dbReference type="GO" id="GO:0005886">
    <property type="term" value="C:plasma membrane"/>
    <property type="evidence" value="ECO:0007669"/>
    <property type="project" value="TreeGrafter"/>
</dbReference>
<evidence type="ECO:0000259" key="5">
    <source>
        <dbReference type="Pfam" id="PF25917"/>
    </source>
</evidence>
<dbReference type="GO" id="GO:0030313">
    <property type="term" value="C:cell envelope"/>
    <property type="evidence" value="ECO:0007669"/>
    <property type="project" value="UniProtKB-SubCell"/>
</dbReference>
<reference evidence="8 9" key="1">
    <citation type="journal article" date="2019" name="Nat. Microbiol.">
        <title>Mediterranean grassland soil C-N compound turnover is dependent on rainfall and depth, and is mediated by genomically divergent microorganisms.</title>
        <authorList>
            <person name="Diamond S."/>
            <person name="Andeer P.F."/>
            <person name="Li Z."/>
            <person name="Crits-Christoph A."/>
            <person name="Burstein D."/>
            <person name="Anantharaman K."/>
            <person name="Lane K.R."/>
            <person name="Thomas B.C."/>
            <person name="Pan C."/>
            <person name="Northen T.R."/>
            <person name="Banfield J.F."/>
        </authorList>
    </citation>
    <scope>NUCLEOTIDE SEQUENCE [LARGE SCALE GENOMIC DNA]</scope>
    <source>
        <strain evidence="8">NP_7</strain>
    </source>
</reference>
<evidence type="ECO:0000259" key="7">
    <source>
        <dbReference type="Pfam" id="PF25967"/>
    </source>
</evidence>
<evidence type="ECO:0000259" key="4">
    <source>
        <dbReference type="Pfam" id="PF25876"/>
    </source>
</evidence>
<accession>A0A537J498</accession>
<dbReference type="Gene3D" id="2.40.30.170">
    <property type="match status" value="1"/>
</dbReference>
<sequence length="367" mass="38685">VAGTLDQVLFKQGTEVRQGQLLFVIDQRPFLAALQAAQAQLAAAQAALKQALEQVQLLQAEAQLAALKATLVNTRQQVERDHYLLAQGAVAQQQLDNDTATAEAAAANVVAQEAVVKNAALSQQIGIEQARAGVQQAQASVTQAQLNLVYTTVRAPIDGQVGLLNVDQGNLVSVNMPLATMSSVDPIVAQFPLSEVTFLGLVKRAAAAAAKAGVTPLNIPSFQLVLADGSNYPHTGTFRTLNRAVDPQTGTILVQALFRNPERLLRPGMYAQVRAMLEDRPNTVLVPQAAVQEVQGAKMVFVVGPDDSVSLRTITDGGTYGPFFIVLSGLQAGERVIVQGVQKVRPGMRVTPTLAPAPALPATGQTG</sequence>
<name>A0A537J498_9BACT</name>
<dbReference type="FunFam" id="2.40.420.20:FF:000001">
    <property type="entry name" value="Efflux RND transporter periplasmic adaptor subunit"/>
    <property type="match status" value="1"/>
</dbReference>
<dbReference type="GO" id="GO:0046677">
    <property type="term" value="P:response to antibiotic"/>
    <property type="evidence" value="ECO:0007669"/>
    <property type="project" value="TreeGrafter"/>
</dbReference>
<dbReference type="InterPro" id="IPR006143">
    <property type="entry name" value="RND_pump_MFP"/>
</dbReference>
<evidence type="ECO:0000313" key="9">
    <source>
        <dbReference type="Proteomes" id="UP000320048"/>
    </source>
</evidence>
<dbReference type="InterPro" id="IPR058627">
    <property type="entry name" value="MdtA-like_C"/>
</dbReference>
<dbReference type="NCBIfam" id="TIGR01730">
    <property type="entry name" value="RND_mfp"/>
    <property type="match status" value="1"/>
</dbReference>
<gene>
    <name evidence="8" type="ORF">E6H04_13430</name>
</gene>
<dbReference type="InterPro" id="IPR058625">
    <property type="entry name" value="MdtA-like_BSH"/>
</dbReference>
<evidence type="ECO:0000256" key="2">
    <source>
        <dbReference type="ARBA" id="ARBA00009477"/>
    </source>
</evidence>
<evidence type="ECO:0000256" key="1">
    <source>
        <dbReference type="ARBA" id="ARBA00004196"/>
    </source>
</evidence>
<dbReference type="EMBL" id="VBAO01000421">
    <property type="protein sequence ID" value="TMI77876.1"/>
    <property type="molecule type" value="Genomic_DNA"/>
</dbReference>
<dbReference type="Pfam" id="PF25917">
    <property type="entry name" value="BSH_RND"/>
    <property type="match status" value="1"/>
</dbReference>
<dbReference type="InterPro" id="IPR058626">
    <property type="entry name" value="MdtA-like_b-barrel"/>
</dbReference>
<organism evidence="8 9">
    <name type="scientific">Candidatus Segetimicrobium genomatis</name>
    <dbReference type="NCBI Taxonomy" id="2569760"/>
    <lineage>
        <taxon>Bacteria</taxon>
        <taxon>Bacillati</taxon>
        <taxon>Candidatus Sysuimicrobiota</taxon>
        <taxon>Candidatus Sysuimicrobiia</taxon>
        <taxon>Candidatus Sysuimicrobiales</taxon>
        <taxon>Candidatus Segetimicrobiaceae</taxon>
        <taxon>Candidatus Segetimicrobium</taxon>
    </lineage>
</organism>
<feature type="domain" description="Multidrug resistance protein MdtA-like alpha-helical hairpin" evidence="4">
    <location>
        <begin position="56"/>
        <end position="121"/>
    </location>
</feature>
<comment type="similarity">
    <text evidence="2">Belongs to the membrane fusion protein (MFP) (TC 8.A.1) family.</text>
</comment>
<dbReference type="Gene3D" id="2.40.420.20">
    <property type="match status" value="1"/>
</dbReference>
<comment type="subcellular location">
    <subcellularLocation>
        <location evidence="1">Cell envelope</location>
    </subcellularLocation>
</comment>
<dbReference type="Pfam" id="PF25967">
    <property type="entry name" value="RND-MFP_C"/>
    <property type="match status" value="1"/>
</dbReference>
<evidence type="ECO:0000313" key="8">
    <source>
        <dbReference type="EMBL" id="TMI77876.1"/>
    </source>
</evidence>
<dbReference type="InterPro" id="IPR058624">
    <property type="entry name" value="MdtA-like_HH"/>
</dbReference>
<dbReference type="PANTHER" id="PTHR30158">
    <property type="entry name" value="ACRA/E-RELATED COMPONENT OF DRUG EFFLUX TRANSPORTER"/>
    <property type="match status" value="1"/>
</dbReference>
<protein>
    <submittedName>
        <fullName evidence="8">Efflux RND transporter periplasmic adaptor subunit</fullName>
    </submittedName>
</protein>